<dbReference type="FunFam" id="3.40.50.300:FF:000079">
    <property type="entry name" value="probable ATP-dependent RNA helicase DDX17"/>
    <property type="match status" value="1"/>
</dbReference>
<keyword evidence="6 9" id="KW-0067">ATP-binding</keyword>
<organism evidence="14 15">
    <name type="scientific">Dispira parvispora</name>
    <dbReference type="NCBI Taxonomy" id="1520584"/>
    <lineage>
        <taxon>Eukaryota</taxon>
        <taxon>Fungi</taxon>
        <taxon>Fungi incertae sedis</taxon>
        <taxon>Zoopagomycota</taxon>
        <taxon>Kickxellomycotina</taxon>
        <taxon>Dimargaritomycetes</taxon>
        <taxon>Dimargaritales</taxon>
        <taxon>Dimargaritaceae</taxon>
        <taxon>Dispira</taxon>
    </lineage>
</organism>
<evidence type="ECO:0000259" key="12">
    <source>
        <dbReference type="PROSITE" id="PS51194"/>
    </source>
</evidence>
<dbReference type="CDD" id="cd18787">
    <property type="entry name" value="SF2_C_DEAD"/>
    <property type="match status" value="1"/>
</dbReference>
<dbReference type="InterPro" id="IPR027417">
    <property type="entry name" value="P-loop_NTPase"/>
</dbReference>
<evidence type="ECO:0000256" key="9">
    <source>
        <dbReference type="RuleBase" id="RU000492"/>
    </source>
</evidence>
<evidence type="ECO:0000259" key="11">
    <source>
        <dbReference type="PROSITE" id="PS51192"/>
    </source>
</evidence>
<feature type="domain" description="Helicase C-terminal" evidence="12">
    <location>
        <begin position="345"/>
        <end position="418"/>
    </location>
</feature>
<evidence type="ECO:0000256" key="10">
    <source>
        <dbReference type="SAM" id="MobiDB-lite"/>
    </source>
</evidence>
<feature type="compositionally biased region" description="Gly residues" evidence="10">
    <location>
        <begin position="35"/>
        <end position="50"/>
    </location>
</feature>
<dbReference type="PROSITE" id="PS51194">
    <property type="entry name" value="HELICASE_CTER"/>
    <property type="match status" value="1"/>
</dbReference>
<evidence type="ECO:0000256" key="3">
    <source>
        <dbReference type="ARBA" id="ARBA00022741"/>
    </source>
</evidence>
<keyword evidence="3 9" id="KW-0547">Nucleotide-binding</keyword>
<dbReference type="PANTHER" id="PTHR47958">
    <property type="entry name" value="ATP-DEPENDENT RNA HELICASE DBP3"/>
    <property type="match status" value="1"/>
</dbReference>
<dbReference type="InterPro" id="IPR014001">
    <property type="entry name" value="Helicase_ATP-bd"/>
</dbReference>
<keyword evidence="7" id="KW-0539">Nucleus</keyword>
<accession>A0A9W8E6G2</accession>
<dbReference type="InterPro" id="IPR000629">
    <property type="entry name" value="RNA-helicase_DEAD-box_CS"/>
</dbReference>
<gene>
    <name evidence="14" type="primary">DBP2_1</name>
    <name evidence="14" type="ORF">IWQ62_004108</name>
</gene>
<dbReference type="Pfam" id="PF00271">
    <property type="entry name" value="Helicase_C"/>
    <property type="match status" value="1"/>
</dbReference>
<proteinExistence type="inferred from homology"/>
<dbReference type="Pfam" id="PF00270">
    <property type="entry name" value="DEAD"/>
    <property type="match status" value="1"/>
</dbReference>
<keyword evidence="5 9" id="KW-0347">Helicase</keyword>
<feature type="non-terminal residue" evidence="14">
    <location>
        <position position="418"/>
    </location>
</feature>
<evidence type="ECO:0000313" key="15">
    <source>
        <dbReference type="Proteomes" id="UP001150925"/>
    </source>
</evidence>
<feature type="domain" description="DEAD-box RNA helicase Q" evidence="13">
    <location>
        <begin position="107"/>
        <end position="135"/>
    </location>
</feature>
<dbReference type="SUPFAM" id="SSF52540">
    <property type="entry name" value="P-loop containing nucleoside triphosphate hydrolases"/>
    <property type="match status" value="2"/>
</dbReference>
<evidence type="ECO:0000256" key="7">
    <source>
        <dbReference type="ARBA" id="ARBA00023242"/>
    </source>
</evidence>
<evidence type="ECO:0000256" key="1">
    <source>
        <dbReference type="ARBA" id="ARBA00004123"/>
    </source>
</evidence>
<name>A0A9W8E6G2_9FUNG</name>
<dbReference type="EMBL" id="JANBPY010001275">
    <property type="protein sequence ID" value="KAJ1960753.1"/>
    <property type="molecule type" value="Genomic_DNA"/>
</dbReference>
<feature type="domain" description="Helicase ATP-binding" evidence="11">
    <location>
        <begin position="138"/>
        <end position="313"/>
    </location>
</feature>
<comment type="similarity">
    <text evidence="9">Belongs to the DEAD box helicase family.</text>
</comment>
<dbReference type="PROSITE" id="PS51195">
    <property type="entry name" value="Q_MOTIF"/>
    <property type="match status" value="1"/>
</dbReference>
<dbReference type="InterPro" id="IPR011545">
    <property type="entry name" value="DEAD/DEAH_box_helicase_dom"/>
</dbReference>
<evidence type="ECO:0000256" key="4">
    <source>
        <dbReference type="ARBA" id="ARBA00022801"/>
    </source>
</evidence>
<keyword evidence="15" id="KW-1185">Reference proteome</keyword>
<evidence type="ECO:0000256" key="6">
    <source>
        <dbReference type="ARBA" id="ARBA00022840"/>
    </source>
</evidence>
<dbReference type="GO" id="GO:0016787">
    <property type="term" value="F:hydrolase activity"/>
    <property type="evidence" value="ECO:0007669"/>
    <property type="project" value="UniProtKB-KW"/>
</dbReference>
<keyword evidence="4 9" id="KW-0378">Hydrolase</keyword>
<evidence type="ECO:0000313" key="14">
    <source>
        <dbReference type="EMBL" id="KAJ1960753.1"/>
    </source>
</evidence>
<reference evidence="14" key="1">
    <citation type="submission" date="2022-07" db="EMBL/GenBank/DDBJ databases">
        <title>Phylogenomic reconstructions and comparative analyses of Kickxellomycotina fungi.</title>
        <authorList>
            <person name="Reynolds N.K."/>
            <person name="Stajich J.E."/>
            <person name="Barry K."/>
            <person name="Grigoriev I.V."/>
            <person name="Crous P."/>
            <person name="Smith M.E."/>
        </authorList>
    </citation>
    <scope>NUCLEOTIDE SEQUENCE</scope>
    <source>
        <strain evidence="14">RSA 1196</strain>
    </source>
</reference>
<feature type="region of interest" description="Disordered" evidence="10">
    <location>
        <begin position="1"/>
        <end position="58"/>
    </location>
</feature>
<dbReference type="GO" id="GO:0003676">
    <property type="term" value="F:nucleic acid binding"/>
    <property type="evidence" value="ECO:0007669"/>
    <property type="project" value="InterPro"/>
</dbReference>
<evidence type="ECO:0000256" key="5">
    <source>
        <dbReference type="ARBA" id="ARBA00022806"/>
    </source>
</evidence>
<dbReference type="GO" id="GO:0003724">
    <property type="term" value="F:RNA helicase activity"/>
    <property type="evidence" value="ECO:0007669"/>
    <property type="project" value="UniProtKB-EC"/>
</dbReference>
<protein>
    <recommendedName>
        <fullName evidence="2">RNA helicase</fullName>
        <ecNumber evidence="2">3.6.4.13</ecNumber>
    </recommendedName>
</protein>
<feature type="short sequence motif" description="Q motif" evidence="8">
    <location>
        <begin position="107"/>
        <end position="135"/>
    </location>
</feature>
<comment type="caution">
    <text evidence="14">The sequence shown here is derived from an EMBL/GenBank/DDBJ whole genome shotgun (WGS) entry which is preliminary data.</text>
</comment>
<evidence type="ECO:0000256" key="8">
    <source>
        <dbReference type="PROSITE-ProRule" id="PRU00552"/>
    </source>
</evidence>
<dbReference type="InterPro" id="IPR001650">
    <property type="entry name" value="Helicase_C-like"/>
</dbReference>
<dbReference type="EC" id="3.6.4.13" evidence="2"/>
<dbReference type="InterPro" id="IPR014014">
    <property type="entry name" value="RNA_helicase_DEAD_Q_motif"/>
</dbReference>
<feature type="compositionally biased region" description="Basic and acidic residues" evidence="10">
    <location>
        <begin position="8"/>
        <end position="34"/>
    </location>
</feature>
<dbReference type="AlphaFoldDB" id="A0A9W8E6G2"/>
<dbReference type="Gene3D" id="3.40.50.300">
    <property type="entry name" value="P-loop containing nucleotide triphosphate hydrolases"/>
    <property type="match status" value="2"/>
</dbReference>
<evidence type="ECO:0000259" key="13">
    <source>
        <dbReference type="PROSITE" id="PS51195"/>
    </source>
</evidence>
<dbReference type="CDD" id="cd17966">
    <property type="entry name" value="DEADc_DDX5_DDX17"/>
    <property type="match status" value="1"/>
</dbReference>
<dbReference type="GO" id="GO:0005634">
    <property type="term" value="C:nucleus"/>
    <property type="evidence" value="ECO:0007669"/>
    <property type="project" value="UniProtKB-SubCell"/>
</dbReference>
<dbReference type="OrthoDB" id="196131at2759"/>
<dbReference type="GO" id="GO:0005524">
    <property type="term" value="F:ATP binding"/>
    <property type="evidence" value="ECO:0007669"/>
    <property type="project" value="UniProtKB-KW"/>
</dbReference>
<dbReference type="PROSITE" id="PS00039">
    <property type="entry name" value="DEAD_ATP_HELICASE"/>
    <property type="match status" value="1"/>
</dbReference>
<dbReference type="PROSITE" id="PS51192">
    <property type="entry name" value="HELICASE_ATP_BIND_1"/>
    <property type="match status" value="1"/>
</dbReference>
<sequence>MTNYSPSRDYRGGSRDYGRSSYRSPERSRRDHGQSRGGGYGSRSSHGGGSKAPAPAEDWEKTELVPFKKNFYVEHPDVTARSMQEVEEYRRQHEMTIVGHDVPKPIKTFQEANFSPSILQVLLAQGYDNPTMIQAQGWPMALSGRNMVGVAQTGSGKTMAFSLPAIIHIMAQQRLRRGDGPIALVLAPTRELACQIQQECEKFTRPLNLRTTCCYGGAPRGPQIRALRQGVEICIATPGRLLDFLNDGITNLRRVTYLVMDEADRMLDMGFEDQIRTIVDRIRPDRQTLMWSATWPKEVERLALDYLGDFIQVNIGSLDLSASHTITQTVKVVSAHEKIPLLMDELKHIMSQAENKTIIFSATKRGADRLARDISNAGYSALAIHGDKGQNERDWTLRQFREGRSPIMVATDVASRGI</sequence>
<dbReference type="SMART" id="SM00487">
    <property type="entry name" value="DEXDc"/>
    <property type="match status" value="1"/>
</dbReference>
<evidence type="ECO:0000256" key="2">
    <source>
        <dbReference type="ARBA" id="ARBA00012552"/>
    </source>
</evidence>
<dbReference type="Proteomes" id="UP001150925">
    <property type="component" value="Unassembled WGS sequence"/>
</dbReference>
<comment type="subcellular location">
    <subcellularLocation>
        <location evidence="1">Nucleus</location>
    </subcellularLocation>
</comment>